<dbReference type="Pfam" id="PF00583">
    <property type="entry name" value="Acetyltransf_1"/>
    <property type="match status" value="1"/>
</dbReference>
<evidence type="ECO:0000259" key="3">
    <source>
        <dbReference type="PROSITE" id="PS51186"/>
    </source>
</evidence>
<dbReference type="SUPFAM" id="SSF55729">
    <property type="entry name" value="Acyl-CoA N-acyltransferases (Nat)"/>
    <property type="match status" value="1"/>
</dbReference>
<keyword evidence="1" id="KW-0808">Transferase</keyword>
<dbReference type="EMBL" id="BAAARY010000008">
    <property type="protein sequence ID" value="GAA2522583.1"/>
    <property type="molecule type" value="Genomic_DNA"/>
</dbReference>
<organism evidence="4 5">
    <name type="scientific">Pilimelia columellifera subsp. columellifera</name>
    <dbReference type="NCBI Taxonomy" id="706583"/>
    <lineage>
        <taxon>Bacteria</taxon>
        <taxon>Bacillati</taxon>
        <taxon>Actinomycetota</taxon>
        <taxon>Actinomycetes</taxon>
        <taxon>Micromonosporales</taxon>
        <taxon>Micromonosporaceae</taxon>
        <taxon>Pilimelia</taxon>
    </lineage>
</organism>
<protein>
    <recommendedName>
        <fullName evidence="3">N-acetyltransferase domain-containing protein</fullName>
    </recommendedName>
</protein>
<evidence type="ECO:0000313" key="4">
    <source>
        <dbReference type="EMBL" id="GAA2522583.1"/>
    </source>
</evidence>
<name>A0ABN3NJX6_9ACTN</name>
<dbReference type="InterPro" id="IPR000182">
    <property type="entry name" value="GNAT_dom"/>
</dbReference>
<evidence type="ECO:0000256" key="1">
    <source>
        <dbReference type="ARBA" id="ARBA00022679"/>
    </source>
</evidence>
<dbReference type="PANTHER" id="PTHR42919">
    <property type="entry name" value="N-ALPHA-ACETYLTRANSFERASE"/>
    <property type="match status" value="1"/>
</dbReference>
<reference evidence="4 5" key="1">
    <citation type="journal article" date="2019" name="Int. J. Syst. Evol. Microbiol.">
        <title>The Global Catalogue of Microorganisms (GCM) 10K type strain sequencing project: providing services to taxonomists for standard genome sequencing and annotation.</title>
        <authorList>
            <consortium name="The Broad Institute Genomics Platform"/>
            <consortium name="The Broad Institute Genome Sequencing Center for Infectious Disease"/>
            <person name="Wu L."/>
            <person name="Ma J."/>
        </authorList>
    </citation>
    <scope>NUCLEOTIDE SEQUENCE [LARGE SCALE GENOMIC DNA]</scope>
    <source>
        <strain evidence="4 5">JCM 3367</strain>
    </source>
</reference>
<feature type="domain" description="N-acetyltransferase" evidence="3">
    <location>
        <begin position="1"/>
        <end position="144"/>
    </location>
</feature>
<dbReference type="RefSeq" id="WP_344171720.1">
    <property type="nucleotide sequence ID" value="NZ_BAAARY010000008.1"/>
</dbReference>
<dbReference type="PANTHER" id="PTHR42919:SF8">
    <property type="entry name" value="N-ALPHA-ACETYLTRANSFERASE 50"/>
    <property type="match status" value="1"/>
</dbReference>
<evidence type="ECO:0000256" key="2">
    <source>
        <dbReference type="ARBA" id="ARBA00023315"/>
    </source>
</evidence>
<dbReference type="InterPro" id="IPR051556">
    <property type="entry name" value="N-term/lysine_N-AcTrnsfr"/>
</dbReference>
<proteinExistence type="predicted"/>
<comment type="caution">
    <text evidence="4">The sequence shown here is derived from an EMBL/GenBank/DDBJ whole genome shotgun (WGS) entry which is preliminary data.</text>
</comment>
<dbReference type="Proteomes" id="UP001499978">
    <property type="component" value="Unassembled WGS sequence"/>
</dbReference>
<dbReference type="InterPro" id="IPR017255">
    <property type="entry name" value="AcTrfase_GNAT_prd"/>
</dbReference>
<dbReference type="Gene3D" id="3.40.630.30">
    <property type="match status" value="1"/>
</dbReference>
<gene>
    <name evidence="4" type="ORF">GCM10010201_20860</name>
</gene>
<dbReference type="CDD" id="cd04301">
    <property type="entry name" value="NAT_SF"/>
    <property type="match status" value="1"/>
</dbReference>
<evidence type="ECO:0000313" key="5">
    <source>
        <dbReference type="Proteomes" id="UP001499978"/>
    </source>
</evidence>
<accession>A0ABN3NJX6</accession>
<keyword evidence="2" id="KW-0012">Acyltransferase</keyword>
<dbReference type="PROSITE" id="PS51186">
    <property type="entry name" value="GNAT"/>
    <property type="match status" value="1"/>
</dbReference>
<keyword evidence="5" id="KW-1185">Reference proteome</keyword>
<sequence>MTIRPIAQDDINDVLALMALGEPYVKPRTESDYWLYAKLFSTTCPLDVRDGQLAGSIIAFRSQDNPHEIYIQDVMVHPAFRRQGVATALLKEITEQAEEWNCRRIFLTSEPGNVVAHNTWLARGFENVLGDMTEGGVQLQSNYKGKGKHRAVYEYRLQAGCGTTPSQQ</sequence>
<dbReference type="PIRSF" id="PIRSF037663">
    <property type="entry name" value="Acetyltransf_GNAT_prd"/>
    <property type="match status" value="1"/>
</dbReference>
<dbReference type="InterPro" id="IPR016181">
    <property type="entry name" value="Acyl_CoA_acyltransferase"/>
</dbReference>